<gene>
    <name evidence="4" type="ORF">M409DRAFT_60736</name>
</gene>
<proteinExistence type="predicted"/>
<feature type="domain" description="Zn(2)-C6 fungal-type" evidence="3">
    <location>
        <begin position="25"/>
        <end position="55"/>
    </location>
</feature>
<dbReference type="Gene3D" id="4.10.240.10">
    <property type="entry name" value="Zn(2)-C6 fungal-type DNA-binding domain"/>
    <property type="match status" value="1"/>
</dbReference>
<sequence length="522" mass="57891">MATSDNDCGSPAFRPRKSHTKSRNGCLACKKQRRKCDELHPRCSRCSKRNTTCRYAMQLDQQDPSTRDRCSVSPVLAARRPGWPKASTILAAGLPPCLSVSSNGMSIADTLAATELDLLARYLTHTSHVIPVDNVDVFALQVGIPNLAFCSPPLMDSVLALAAVCRGHEILNASSRTQRERQQLEDLLILSNHRYESSLHQMQDLSSDASQYNNVLANATIMVLYGLANHYLRIRLAVSDDRLSNDFPPAPLQWTSLIRAAHLAYTGLLHCSWGEDSGLDSLDDSLLSLDSPDDISTNAGHFEQSSSPECSTGVWRRHLTQPIIAATSPLAVQQLASRLNAASSVLYDFRDVEEATSTLACCSEAFAVLCDIFNAVTAASEDSPINKIMLTDPPQKSRLSAVSPWLRKYVAQVTSAIPQKQLRRVIMSFLNRVPVDFLELVQELLDNSVDPSACPEASQIALDIFAHWLVLVTLLDDVWWIGGIGEWELERTVRTFKVFELGTDVETEWWPEKMMVIRKELL</sequence>
<reference evidence="4" key="1">
    <citation type="journal article" date="2020" name="Stud. Mycol.">
        <title>101 Dothideomycetes genomes: a test case for predicting lifestyles and emergence of pathogens.</title>
        <authorList>
            <person name="Haridas S."/>
            <person name="Albert R."/>
            <person name="Binder M."/>
            <person name="Bloem J."/>
            <person name="Labutti K."/>
            <person name="Salamov A."/>
            <person name="Andreopoulos B."/>
            <person name="Baker S."/>
            <person name="Barry K."/>
            <person name="Bills G."/>
            <person name="Bluhm B."/>
            <person name="Cannon C."/>
            <person name="Castanera R."/>
            <person name="Culley D."/>
            <person name="Daum C."/>
            <person name="Ezra D."/>
            <person name="Gonzalez J."/>
            <person name="Henrissat B."/>
            <person name="Kuo A."/>
            <person name="Liang C."/>
            <person name="Lipzen A."/>
            <person name="Lutzoni F."/>
            <person name="Magnuson J."/>
            <person name="Mondo S."/>
            <person name="Nolan M."/>
            <person name="Ohm R."/>
            <person name="Pangilinan J."/>
            <person name="Park H.-J."/>
            <person name="Ramirez L."/>
            <person name="Alfaro M."/>
            <person name="Sun H."/>
            <person name="Tritt A."/>
            <person name="Yoshinaga Y."/>
            <person name="Zwiers L.-H."/>
            <person name="Turgeon B."/>
            <person name="Goodwin S."/>
            <person name="Spatafora J."/>
            <person name="Crous P."/>
            <person name="Grigoriev I."/>
        </authorList>
    </citation>
    <scope>NUCLEOTIDE SEQUENCE</scope>
    <source>
        <strain evidence="4">ATCC 36951</strain>
    </source>
</reference>
<dbReference type="InterPro" id="IPR001138">
    <property type="entry name" value="Zn2Cys6_DnaBD"/>
</dbReference>
<dbReference type="PANTHER" id="PTHR47657:SF14">
    <property type="entry name" value="ZN(2)-C6 FUNGAL-TYPE DOMAIN-CONTAINING PROTEIN"/>
    <property type="match status" value="1"/>
</dbReference>
<dbReference type="SUPFAM" id="SSF57701">
    <property type="entry name" value="Zn2/Cys6 DNA-binding domain"/>
    <property type="match status" value="1"/>
</dbReference>
<dbReference type="InterPro" id="IPR052400">
    <property type="entry name" value="Zn2-C6_fungal_TF"/>
</dbReference>
<keyword evidence="1" id="KW-0539">Nucleus</keyword>
<protein>
    <recommendedName>
        <fullName evidence="3">Zn(2)-C6 fungal-type domain-containing protein</fullName>
    </recommendedName>
</protein>
<dbReference type="GO" id="GO:0000981">
    <property type="term" value="F:DNA-binding transcription factor activity, RNA polymerase II-specific"/>
    <property type="evidence" value="ECO:0007669"/>
    <property type="project" value="InterPro"/>
</dbReference>
<dbReference type="InterPro" id="IPR036864">
    <property type="entry name" value="Zn2-C6_fun-type_DNA-bd_sf"/>
</dbReference>
<dbReference type="Proteomes" id="UP000799537">
    <property type="component" value="Unassembled WGS sequence"/>
</dbReference>
<dbReference type="Pfam" id="PF00172">
    <property type="entry name" value="Zn_clus"/>
    <property type="match status" value="1"/>
</dbReference>
<keyword evidence="5" id="KW-1185">Reference proteome</keyword>
<organism evidence="4 5">
    <name type="scientific">Zasmidium cellare ATCC 36951</name>
    <dbReference type="NCBI Taxonomy" id="1080233"/>
    <lineage>
        <taxon>Eukaryota</taxon>
        <taxon>Fungi</taxon>
        <taxon>Dikarya</taxon>
        <taxon>Ascomycota</taxon>
        <taxon>Pezizomycotina</taxon>
        <taxon>Dothideomycetes</taxon>
        <taxon>Dothideomycetidae</taxon>
        <taxon>Mycosphaerellales</taxon>
        <taxon>Mycosphaerellaceae</taxon>
        <taxon>Zasmidium</taxon>
    </lineage>
</organism>
<dbReference type="EMBL" id="ML993636">
    <property type="protein sequence ID" value="KAF2159521.1"/>
    <property type="molecule type" value="Genomic_DNA"/>
</dbReference>
<dbReference type="PROSITE" id="PS00463">
    <property type="entry name" value="ZN2_CY6_FUNGAL_1"/>
    <property type="match status" value="1"/>
</dbReference>
<evidence type="ECO:0000256" key="1">
    <source>
        <dbReference type="ARBA" id="ARBA00023242"/>
    </source>
</evidence>
<name>A0A6A6BXK1_ZASCE</name>
<dbReference type="AlphaFoldDB" id="A0A6A6BXK1"/>
<dbReference type="CDD" id="cd00067">
    <property type="entry name" value="GAL4"/>
    <property type="match status" value="1"/>
</dbReference>
<evidence type="ECO:0000313" key="5">
    <source>
        <dbReference type="Proteomes" id="UP000799537"/>
    </source>
</evidence>
<dbReference type="OrthoDB" id="416217at2759"/>
<dbReference type="GeneID" id="54567831"/>
<dbReference type="PANTHER" id="PTHR47657">
    <property type="entry name" value="STEROL REGULATORY ELEMENT-BINDING PROTEIN ECM22"/>
    <property type="match status" value="1"/>
</dbReference>
<dbReference type="RefSeq" id="XP_033660410.1">
    <property type="nucleotide sequence ID" value="XM_033814559.1"/>
</dbReference>
<dbReference type="PROSITE" id="PS50048">
    <property type="entry name" value="ZN2_CY6_FUNGAL_2"/>
    <property type="match status" value="1"/>
</dbReference>
<evidence type="ECO:0000313" key="4">
    <source>
        <dbReference type="EMBL" id="KAF2159521.1"/>
    </source>
</evidence>
<evidence type="ECO:0000259" key="3">
    <source>
        <dbReference type="PROSITE" id="PS50048"/>
    </source>
</evidence>
<dbReference type="GO" id="GO:0008270">
    <property type="term" value="F:zinc ion binding"/>
    <property type="evidence" value="ECO:0007669"/>
    <property type="project" value="InterPro"/>
</dbReference>
<evidence type="ECO:0000256" key="2">
    <source>
        <dbReference type="SAM" id="MobiDB-lite"/>
    </source>
</evidence>
<accession>A0A6A6BXK1</accession>
<dbReference type="SMART" id="SM00066">
    <property type="entry name" value="GAL4"/>
    <property type="match status" value="1"/>
</dbReference>
<feature type="region of interest" description="Disordered" evidence="2">
    <location>
        <begin position="1"/>
        <end position="22"/>
    </location>
</feature>